<dbReference type="RefSeq" id="WP_210158291.1">
    <property type="nucleotide sequence ID" value="NZ_JAFCNB010000016.1"/>
</dbReference>
<reference evidence="9" key="1">
    <citation type="submission" date="2021-02" db="EMBL/GenBank/DDBJ databases">
        <title>Draft genome sequence of Microbispora sp. RL4-1S isolated from rice leaves in Thailand.</title>
        <authorList>
            <person name="Muangham S."/>
            <person name="Duangmal K."/>
        </authorList>
    </citation>
    <scope>NUCLEOTIDE SEQUENCE</scope>
    <source>
        <strain evidence="9">RL4-1S</strain>
    </source>
</reference>
<evidence type="ECO:0000313" key="10">
    <source>
        <dbReference type="Proteomes" id="UP000674234"/>
    </source>
</evidence>
<comment type="subcellular location">
    <subcellularLocation>
        <location evidence="1">Cell envelope</location>
    </subcellularLocation>
</comment>
<dbReference type="SUPFAM" id="SSF81296">
    <property type="entry name" value="E set domains"/>
    <property type="match status" value="1"/>
</dbReference>
<feature type="compositionally biased region" description="Low complexity" evidence="5">
    <location>
        <begin position="121"/>
        <end position="134"/>
    </location>
</feature>
<protein>
    <submittedName>
        <fullName evidence="9">Copper resistance protein CopC</fullName>
    </submittedName>
</protein>
<dbReference type="PANTHER" id="PTHR34820:SF4">
    <property type="entry name" value="INNER MEMBRANE PROTEIN YEBZ"/>
    <property type="match status" value="1"/>
</dbReference>
<dbReference type="GO" id="GO:0005507">
    <property type="term" value="F:copper ion binding"/>
    <property type="evidence" value="ECO:0007669"/>
    <property type="project" value="InterPro"/>
</dbReference>
<dbReference type="InterPro" id="IPR014755">
    <property type="entry name" value="Cu-Rt/internalin_Ig-like"/>
</dbReference>
<feature type="chain" id="PRO_5039593937" evidence="7">
    <location>
        <begin position="17"/>
        <end position="203"/>
    </location>
</feature>
<sequence>MAACVPIFLFAAPAQAHNVLVGSDPKDGARLTAAPARVTLTFDQAVRRDFARIAVTGPDGAHYEQGDVGVSGDDVFIGLRAGASGTYQIGYRIVSNDGHPVTGTLTYTVGDGAAPGGAGPSAGASAGSGTASDGTTGGTAGGITGGTTGGTAAAPGAYSGTGSGAGGGSSGGWVWGLLVAMAALLALAVRVLVRHDRRTGSAA</sequence>
<keyword evidence="3 7" id="KW-0732">Signal</keyword>
<feature type="transmembrane region" description="Helical" evidence="6">
    <location>
        <begin position="173"/>
        <end position="193"/>
    </location>
</feature>
<evidence type="ECO:0000259" key="8">
    <source>
        <dbReference type="Pfam" id="PF04234"/>
    </source>
</evidence>
<proteinExistence type="predicted"/>
<dbReference type="GO" id="GO:0006825">
    <property type="term" value="P:copper ion transport"/>
    <property type="evidence" value="ECO:0007669"/>
    <property type="project" value="InterPro"/>
</dbReference>
<keyword evidence="6" id="KW-0472">Membrane</keyword>
<evidence type="ECO:0000256" key="5">
    <source>
        <dbReference type="SAM" id="MobiDB-lite"/>
    </source>
</evidence>
<evidence type="ECO:0000256" key="3">
    <source>
        <dbReference type="ARBA" id="ARBA00022729"/>
    </source>
</evidence>
<name>A0A941AK23_9ACTN</name>
<dbReference type="GO" id="GO:0005886">
    <property type="term" value="C:plasma membrane"/>
    <property type="evidence" value="ECO:0007669"/>
    <property type="project" value="TreeGrafter"/>
</dbReference>
<evidence type="ECO:0000256" key="1">
    <source>
        <dbReference type="ARBA" id="ARBA00004196"/>
    </source>
</evidence>
<dbReference type="InterPro" id="IPR032694">
    <property type="entry name" value="CopC/D"/>
</dbReference>
<feature type="domain" description="CopC" evidence="8">
    <location>
        <begin position="17"/>
        <end position="109"/>
    </location>
</feature>
<keyword evidence="6" id="KW-0812">Transmembrane</keyword>
<dbReference type="GO" id="GO:0046688">
    <property type="term" value="P:response to copper ion"/>
    <property type="evidence" value="ECO:0007669"/>
    <property type="project" value="InterPro"/>
</dbReference>
<dbReference type="EMBL" id="JAFCNB010000016">
    <property type="protein sequence ID" value="MBP2707020.1"/>
    <property type="molecule type" value="Genomic_DNA"/>
</dbReference>
<keyword evidence="10" id="KW-1185">Reference proteome</keyword>
<dbReference type="Proteomes" id="UP000674234">
    <property type="component" value="Unassembled WGS sequence"/>
</dbReference>
<feature type="region of interest" description="Disordered" evidence="5">
    <location>
        <begin position="117"/>
        <end position="143"/>
    </location>
</feature>
<organism evidence="9 10">
    <name type="scientific">Microbispora oryzae</name>
    <dbReference type="NCBI Taxonomy" id="2806554"/>
    <lineage>
        <taxon>Bacteria</taxon>
        <taxon>Bacillati</taxon>
        <taxon>Actinomycetota</taxon>
        <taxon>Actinomycetes</taxon>
        <taxon>Streptosporangiales</taxon>
        <taxon>Streptosporangiaceae</taxon>
        <taxon>Microbispora</taxon>
    </lineage>
</organism>
<dbReference type="AlphaFoldDB" id="A0A941AK23"/>
<dbReference type="GO" id="GO:0042597">
    <property type="term" value="C:periplasmic space"/>
    <property type="evidence" value="ECO:0007669"/>
    <property type="project" value="InterPro"/>
</dbReference>
<dbReference type="Pfam" id="PF04234">
    <property type="entry name" value="CopC"/>
    <property type="match status" value="1"/>
</dbReference>
<evidence type="ECO:0000256" key="6">
    <source>
        <dbReference type="SAM" id="Phobius"/>
    </source>
</evidence>
<evidence type="ECO:0000313" key="9">
    <source>
        <dbReference type="EMBL" id="MBP2707020.1"/>
    </source>
</evidence>
<accession>A0A941AK23</accession>
<dbReference type="InterPro" id="IPR014756">
    <property type="entry name" value="Ig_E-set"/>
</dbReference>
<gene>
    <name evidence="9" type="ORF">JOL79_24855</name>
</gene>
<comment type="caution">
    <text evidence="9">The sequence shown here is derived from an EMBL/GenBank/DDBJ whole genome shotgun (WGS) entry which is preliminary data.</text>
</comment>
<feature type="signal peptide" evidence="7">
    <location>
        <begin position="1"/>
        <end position="16"/>
    </location>
</feature>
<dbReference type="GO" id="GO:0030313">
    <property type="term" value="C:cell envelope"/>
    <property type="evidence" value="ECO:0007669"/>
    <property type="project" value="UniProtKB-SubCell"/>
</dbReference>
<dbReference type="Gene3D" id="2.60.40.1220">
    <property type="match status" value="1"/>
</dbReference>
<evidence type="ECO:0000256" key="2">
    <source>
        <dbReference type="ARBA" id="ARBA00022723"/>
    </source>
</evidence>
<dbReference type="PANTHER" id="PTHR34820">
    <property type="entry name" value="INNER MEMBRANE PROTEIN YEBZ"/>
    <property type="match status" value="1"/>
</dbReference>
<keyword evidence="2" id="KW-0479">Metal-binding</keyword>
<keyword evidence="6" id="KW-1133">Transmembrane helix</keyword>
<keyword evidence="4" id="KW-0186">Copper</keyword>
<evidence type="ECO:0000256" key="4">
    <source>
        <dbReference type="ARBA" id="ARBA00023008"/>
    </source>
</evidence>
<evidence type="ECO:0000256" key="7">
    <source>
        <dbReference type="SAM" id="SignalP"/>
    </source>
</evidence>
<dbReference type="InterPro" id="IPR007348">
    <property type="entry name" value="CopC_dom"/>
</dbReference>